<feature type="repeat" description="WD" evidence="5">
    <location>
        <begin position="430"/>
        <end position="471"/>
    </location>
</feature>
<accession>A0A8J3TN59</accession>
<dbReference type="GO" id="GO:0004672">
    <property type="term" value="F:protein kinase activity"/>
    <property type="evidence" value="ECO:0007669"/>
    <property type="project" value="InterPro"/>
</dbReference>
<keyword evidence="10" id="KW-1185">Reference proteome</keyword>
<dbReference type="SUPFAM" id="SSF56112">
    <property type="entry name" value="Protein kinase-like (PK-like)"/>
    <property type="match status" value="1"/>
</dbReference>
<dbReference type="Gene3D" id="2.130.10.10">
    <property type="entry name" value="YVTN repeat-like/Quinoprotein amine dehydrogenase"/>
    <property type="match status" value="2"/>
</dbReference>
<dbReference type="Pfam" id="PF00069">
    <property type="entry name" value="Pkinase"/>
    <property type="match status" value="1"/>
</dbReference>
<dbReference type="Gene3D" id="3.30.200.20">
    <property type="entry name" value="Phosphorylase Kinase, domain 1"/>
    <property type="match status" value="1"/>
</dbReference>
<sequence length="672" mass="69239">MDPLQPGDPVQVGTYRLLGRLGAGGMGQVFFGRSPGGRPVAVKLIRPEHAGSEQFRARFAREVAAARSVGGFHTAPVVDADPTADPPWMVTAYIPGPSLREAVVEYGPLPPEAIRSLGAGLAEGLDAIHRSGLVHRDLKPANVILAADGPRVIDFGIARALDGAGGVTVTGAVVGTFAYMSPEQVRAEPVGPAGDAFSLGCVLAFAATGHSPFDAGSIAAVVHRVISEPPDLDGVPIGHGLRDLINACLAKDPAARPSMGDVLARLSEPGAADMPPTVVDMIMSRESQSRAALEGTGGHTAIEHPEAPPPAPASRLIKRRSVLIGGLAAAAAISVPVIVVLTDSDDPSGAAGPTPSGSAKPEVTARPEFAVQSEVAASPPAEILAYEGSPGDPSVTQMDFSPDGSLLACGNGTGDIRMWNVATRRSIADFEGHDDAVRSVAFSPDGKTLASGSMDLTVRLWDVATGRTTAVLTDHTDYVWTVAFSPDGKTLASAGWDGTVRLWDVATGRTVDVLTTDDSVFGVAYSPDGELLATSDGGTVRLWDTSSGRSAAVFPEESDPVDAVVFSPDGRTLAGACGDDVLLWDVDSRRLIGTLAGHTDTVAGVAFSPDGRTLASSGFDGAVRLWDMTFSRPTKVLTGHTDIVLSVAFSPDGGILASGSGDLTVRLWNLKG</sequence>
<dbReference type="InterPro" id="IPR017441">
    <property type="entry name" value="Protein_kinase_ATP_BS"/>
</dbReference>
<dbReference type="Gene3D" id="1.10.510.10">
    <property type="entry name" value="Transferase(Phosphotransferase) domain 1"/>
    <property type="match status" value="1"/>
</dbReference>
<dbReference type="PROSITE" id="PS50011">
    <property type="entry name" value="PROTEIN_KINASE_DOM"/>
    <property type="match status" value="1"/>
</dbReference>
<dbReference type="PROSITE" id="PS00107">
    <property type="entry name" value="PROTEIN_KINASE_ATP"/>
    <property type="match status" value="1"/>
</dbReference>
<dbReference type="InterPro" id="IPR015943">
    <property type="entry name" value="WD40/YVTN_repeat-like_dom_sf"/>
</dbReference>
<evidence type="ECO:0000256" key="1">
    <source>
        <dbReference type="ARBA" id="ARBA00022574"/>
    </source>
</evidence>
<dbReference type="CDD" id="cd00200">
    <property type="entry name" value="WD40"/>
    <property type="match status" value="1"/>
</dbReference>
<evidence type="ECO:0000313" key="10">
    <source>
        <dbReference type="Proteomes" id="UP000650628"/>
    </source>
</evidence>
<evidence type="ECO:0000313" key="9">
    <source>
        <dbReference type="EMBL" id="GII30098.1"/>
    </source>
</evidence>
<evidence type="ECO:0000256" key="4">
    <source>
        <dbReference type="ARBA" id="ARBA00022840"/>
    </source>
</evidence>
<dbReference type="InterPro" id="IPR001680">
    <property type="entry name" value="WD40_rpt"/>
</dbReference>
<feature type="repeat" description="WD" evidence="5">
    <location>
        <begin position="513"/>
        <end position="553"/>
    </location>
</feature>
<dbReference type="PRINTS" id="PR00320">
    <property type="entry name" value="GPROTEINBRPT"/>
</dbReference>
<dbReference type="PROSITE" id="PS00678">
    <property type="entry name" value="WD_REPEATS_1"/>
    <property type="match status" value="4"/>
</dbReference>
<keyword evidence="4 6" id="KW-0067">ATP-binding</keyword>
<dbReference type="EMBL" id="BOOO01000017">
    <property type="protein sequence ID" value="GII30098.1"/>
    <property type="molecule type" value="Genomic_DNA"/>
</dbReference>
<feature type="repeat" description="WD" evidence="5">
    <location>
        <begin position="472"/>
        <end position="513"/>
    </location>
</feature>
<dbReference type="Proteomes" id="UP000650628">
    <property type="component" value="Unassembled WGS sequence"/>
</dbReference>
<dbReference type="PANTHER" id="PTHR19879">
    <property type="entry name" value="TRANSCRIPTION INITIATION FACTOR TFIID"/>
    <property type="match status" value="1"/>
</dbReference>
<evidence type="ECO:0000256" key="3">
    <source>
        <dbReference type="ARBA" id="ARBA00022741"/>
    </source>
</evidence>
<evidence type="ECO:0000256" key="7">
    <source>
        <dbReference type="SAM" id="MobiDB-lite"/>
    </source>
</evidence>
<dbReference type="InterPro" id="IPR036322">
    <property type="entry name" value="WD40_repeat_dom_sf"/>
</dbReference>
<dbReference type="InterPro" id="IPR000719">
    <property type="entry name" value="Prot_kinase_dom"/>
</dbReference>
<feature type="region of interest" description="Disordered" evidence="7">
    <location>
        <begin position="288"/>
        <end position="313"/>
    </location>
</feature>
<dbReference type="SMART" id="SM00220">
    <property type="entry name" value="S_TKc"/>
    <property type="match status" value="1"/>
</dbReference>
<evidence type="ECO:0000259" key="8">
    <source>
        <dbReference type="PROSITE" id="PS50011"/>
    </source>
</evidence>
<dbReference type="SMART" id="SM00320">
    <property type="entry name" value="WD40"/>
    <property type="match status" value="7"/>
</dbReference>
<feature type="repeat" description="WD" evidence="5">
    <location>
        <begin position="395"/>
        <end position="429"/>
    </location>
</feature>
<keyword evidence="2" id="KW-0677">Repeat</keyword>
<evidence type="ECO:0000256" key="6">
    <source>
        <dbReference type="PROSITE-ProRule" id="PRU10141"/>
    </source>
</evidence>
<organism evidence="9 10">
    <name type="scientific">Planotetraspora mira</name>
    <dbReference type="NCBI Taxonomy" id="58121"/>
    <lineage>
        <taxon>Bacteria</taxon>
        <taxon>Bacillati</taxon>
        <taxon>Actinomycetota</taxon>
        <taxon>Actinomycetes</taxon>
        <taxon>Streptosporangiales</taxon>
        <taxon>Streptosporangiaceae</taxon>
        <taxon>Planotetraspora</taxon>
    </lineage>
</organism>
<evidence type="ECO:0000256" key="5">
    <source>
        <dbReference type="PROSITE-ProRule" id="PRU00221"/>
    </source>
</evidence>
<comment type="caution">
    <text evidence="9">The sequence shown here is derived from an EMBL/GenBank/DDBJ whole genome shotgun (WGS) entry which is preliminary data.</text>
</comment>
<dbReference type="InterPro" id="IPR008271">
    <property type="entry name" value="Ser/Thr_kinase_AS"/>
</dbReference>
<proteinExistence type="predicted"/>
<dbReference type="Pfam" id="PF00400">
    <property type="entry name" value="WD40"/>
    <property type="match status" value="7"/>
</dbReference>
<protein>
    <submittedName>
        <fullName evidence="9">Protein kinase</fullName>
    </submittedName>
</protein>
<dbReference type="RefSeq" id="WP_239113977.1">
    <property type="nucleotide sequence ID" value="NZ_BOOO01000017.1"/>
</dbReference>
<feature type="domain" description="Protein kinase" evidence="8">
    <location>
        <begin position="15"/>
        <end position="271"/>
    </location>
</feature>
<dbReference type="PROSITE" id="PS00108">
    <property type="entry name" value="PROTEIN_KINASE_ST"/>
    <property type="match status" value="1"/>
</dbReference>
<dbReference type="CDD" id="cd14014">
    <property type="entry name" value="STKc_PknB_like"/>
    <property type="match status" value="1"/>
</dbReference>
<feature type="repeat" description="WD" evidence="5">
    <location>
        <begin position="595"/>
        <end position="636"/>
    </location>
</feature>
<dbReference type="PROSITE" id="PS50082">
    <property type="entry name" value="WD_REPEATS_2"/>
    <property type="match status" value="6"/>
</dbReference>
<dbReference type="PROSITE" id="PS50294">
    <property type="entry name" value="WD_REPEATS_REGION"/>
    <property type="match status" value="4"/>
</dbReference>
<feature type="binding site" evidence="6">
    <location>
        <position position="43"/>
    </location>
    <ligand>
        <name>ATP</name>
        <dbReference type="ChEBI" id="CHEBI:30616"/>
    </ligand>
</feature>
<dbReference type="AlphaFoldDB" id="A0A8J3TN59"/>
<dbReference type="GO" id="GO:0005524">
    <property type="term" value="F:ATP binding"/>
    <property type="evidence" value="ECO:0007669"/>
    <property type="project" value="UniProtKB-UniRule"/>
</dbReference>
<dbReference type="InterPro" id="IPR019775">
    <property type="entry name" value="WD40_repeat_CS"/>
</dbReference>
<evidence type="ECO:0000256" key="2">
    <source>
        <dbReference type="ARBA" id="ARBA00022737"/>
    </source>
</evidence>
<keyword evidence="9" id="KW-0808">Transferase</keyword>
<dbReference type="InterPro" id="IPR011009">
    <property type="entry name" value="Kinase-like_dom_sf"/>
</dbReference>
<gene>
    <name evidence="9" type="ORF">Pmi06nite_35400</name>
</gene>
<dbReference type="InterPro" id="IPR020472">
    <property type="entry name" value="WD40_PAC1"/>
</dbReference>
<dbReference type="SUPFAM" id="SSF50978">
    <property type="entry name" value="WD40 repeat-like"/>
    <property type="match status" value="1"/>
</dbReference>
<dbReference type="PANTHER" id="PTHR19879:SF9">
    <property type="entry name" value="TRANSCRIPTION INITIATION FACTOR TFIID SUBUNIT 5"/>
    <property type="match status" value="1"/>
</dbReference>
<keyword evidence="1 5" id="KW-0853">WD repeat</keyword>
<keyword evidence="9" id="KW-0418">Kinase</keyword>
<feature type="repeat" description="WD" evidence="5">
    <location>
        <begin position="637"/>
        <end position="672"/>
    </location>
</feature>
<name>A0A8J3TN59_9ACTN</name>
<reference evidence="9 10" key="1">
    <citation type="submission" date="2021-01" db="EMBL/GenBank/DDBJ databases">
        <title>Whole genome shotgun sequence of Planotetraspora mira NBRC 15435.</title>
        <authorList>
            <person name="Komaki H."/>
            <person name="Tamura T."/>
        </authorList>
    </citation>
    <scope>NUCLEOTIDE SEQUENCE [LARGE SCALE GENOMIC DNA]</scope>
    <source>
        <strain evidence="9 10">NBRC 15435</strain>
    </source>
</reference>
<keyword evidence="3 6" id="KW-0547">Nucleotide-binding</keyword>
<feature type="region of interest" description="Disordered" evidence="7">
    <location>
        <begin position="346"/>
        <end position="365"/>
    </location>
</feature>